<sequence length="303" mass="32662">MSGVVSTKLKFKGDKPKKKKRSHRETGGGGDTLEALATADPTGWMFPETVGEVTGPSYILLPTEPLTCLAWDSTRQRVYAAPVDMPQAPEGANELSLSEALNVVEPTAVDQVWVVSRLAGSEEVSLRTSTGTFLTAAPSGTLTATSVSRGPLEGFTATLEEGSLFPSVALKTNSGTYLSVPPADAEDIKAKKAEIRGDAETSTGDSEKLRIKCQREFVFKARMAALEAKEAGTGKRRLFDSGPALGSVEDEMSRNREYQAWGAGRHHVSSDDRHALKKAKKEGRVAEAMLDRRAKMKSDRYAK</sequence>
<evidence type="ECO:0000256" key="3">
    <source>
        <dbReference type="ARBA" id="ARBA00023242"/>
    </source>
</evidence>
<comment type="subcellular location">
    <subcellularLocation>
        <location evidence="1">Nucleus</location>
        <location evidence="1">Nucleolus</location>
    </subcellularLocation>
</comment>
<comment type="similarity">
    <text evidence="2">Belongs to the FRG1 family.</text>
</comment>
<reference evidence="5 6" key="1">
    <citation type="submission" date="2018-11" db="EMBL/GenBank/DDBJ databases">
        <title>Genome sequence of Apiotrichum porosum DSM 27194.</title>
        <authorList>
            <person name="Aliyu H."/>
            <person name="Gorte O."/>
            <person name="Ochsenreither K."/>
        </authorList>
    </citation>
    <scope>NUCLEOTIDE SEQUENCE [LARGE SCALE GENOMIC DNA]</scope>
    <source>
        <strain evidence="5 6">DSM 27194</strain>
    </source>
</reference>
<dbReference type="InterPro" id="IPR010414">
    <property type="entry name" value="FRG1"/>
</dbReference>
<dbReference type="OrthoDB" id="5539371at2759"/>
<gene>
    <name evidence="5" type="ORF">EHS24_008346</name>
</gene>
<comment type="caution">
    <text evidence="5">The sequence shown here is derived from an EMBL/GenBank/DDBJ whole genome shotgun (WGS) entry which is preliminary data.</text>
</comment>
<dbReference type="GO" id="GO:0051015">
    <property type="term" value="F:actin filament binding"/>
    <property type="evidence" value="ECO:0007669"/>
    <property type="project" value="TreeGrafter"/>
</dbReference>
<proteinExistence type="inferred from homology"/>
<evidence type="ECO:0000256" key="2">
    <source>
        <dbReference type="ARBA" id="ARBA00010878"/>
    </source>
</evidence>
<dbReference type="InterPro" id="IPR008999">
    <property type="entry name" value="Actin-crosslinking"/>
</dbReference>
<evidence type="ECO:0000256" key="4">
    <source>
        <dbReference type="SAM" id="MobiDB-lite"/>
    </source>
</evidence>
<dbReference type="CDD" id="cd23339">
    <property type="entry name" value="beta-trefoil_FSCN_fungal_FRG1-like"/>
    <property type="match status" value="1"/>
</dbReference>
<dbReference type="PANTHER" id="PTHR12928:SF0">
    <property type="entry name" value="FSHD REGION GENE 1"/>
    <property type="match status" value="1"/>
</dbReference>
<evidence type="ECO:0008006" key="7">
    <source>
        <dbReference type="Google" id="ProtNLM"/>
    </source>
</evidence>
<evidence type="ECO:0000313" key="5">
    <source>
        <dbReference type="EMBL" id="RSH80917.1"/>
    </source>
</evidence>
<dbReference type="GO" id="GO:0071013">
    <property type="term" value="C:catalytic step 2 spliceosome"/>
    <property type="evidence" value="ECO:0007669"/>
    <property type="project" value="TreeGrafter"/>
</dbReference>
<dbReference type="Gene3D" id="2.80.10.50">
    <property type="match status" value="1"/>
</dbReference>
<evidence type="ECO:0000313" key="6">
    <source>
        <dbReference type="Proteomes" id="UP000279236"/>
    </source>
</evidence>
<dbReference type="SUPFAM" id="SSF50405">
    <property type="entry name" value="Actin-crosslinking proteins"/>
    <property type="match status" value="1"/>
</dbReference>
<keyword evidence="6" id="KW-1185">Reference proteome</keyword>
<evidence type="ECO:0000256" key="1">
    <source>
        <dbReference type="ARBA" id="ARBA00004604"/>
    </source>
</evidence>
<protein>
    <recommendedName>
        <fullName evidence="7">Protein FRG1</fullName>
    </recommendedName>
</protein>
<dbReference type="PANTHER" id="PTHR12928">
    <property type="entry name" value="FRG1 PROTEIN"/>
    <property type="match status" value="1"/>
</dbReference>
<dbReference type="Proteomes" id="UP000279236">
    <property type="component" value="Unassembled WGS sequence"/>
</dbReference>
<dbReference type="STRING" id="105984.A0A427XQ17"/>
<dbReference type="GO" id="GO:0005730">
    <property type="term" value="C:nucleolus"/>
    <property type="evidence" value="ECO:0007669"/>
    <property type="project" value="UniProtKB-SubCell"/>
</dbReference>
<dbReference type="RefSeq" id="XP_028475636.1">
    <property type="nucleotide sequence ID" value="XM_028623662.1"/>
</dbReference>
<dbReference type="GeneID" id="39592889"/>
<feature type="region of interest" description="Disordered" evidence="4">
    <location>
        <begin position="262"/>
        <end position="284"/>
    </location>
</feature>
<keyword evidence="3" id="KW-0539">Nucleus</keyword>
<name>A0A427XQ17_9TREE</name>
<dbReference type="Pfam" id="PF06229">
    <property type="entry name" value="FRG1"/>
    <property type="match status" value="1"/>
</dbReference>
<dbReference type="AlphaFoldDB" id="A0A427XQ17"/>
<organism evidence="5 6">
    <name type="scientific">Apiotrichum porosum</name>
    <dbReference type="NCBI Taxonomy" id="105984"/>
    <lineage>
        <taxon>Eukaryota</taxon>
        <taxon>Fungi</taxon>
        <taxon>Dikarya</taxon>
        <taxon>Basidiomycota</taxon>
        <taxon>Agaricomycotina</taxon>
        <taxon>Tremellomycetes</taxon>
        <taxon>Trichosporonales</taxon>
        <taxon>Trichosporonaceae</taxon>
        <taxon>Apiotrichum</taxon>
    </lineage>
</organism>
<accession>A0A427XQ17</accession>
<feature type="region of interest" description="Disordered" evidence="4">
    <location>
        <begin position="1"/>
        <end position="34"/>
    </location>
</feature>
<dbReference type="EMBL" id="RSCE01000007">
    <property type="protein sequence ID" value="RSH80917.1"/>
    <property type="molecule type" value="Genomic_DNA"/>
</dbReference>